<evidence type="ECO:0000313" key="16">
    <source>
        <dbReference type="Proteomes" id="UP000737018"/>
    </source>
</evidence>
<accession>A0A8J4VK71</accession>
<keyword evidence="8" id="KW-0479">Metal-binding</keyword>
<reference evidence="15" key="1">
    <citation type="submission" date="2020-03" db="EMBL/GenBank/DDBJ databases">
        <title>Castanea mollissima Vanexum genome sequencing.</title>
        <authorList>
            <person name="Staton M."/>
        </authorList>
    </citation>
    <scope>NUCLEOTIDE SEQUENCE</scope>
    <source>
        <tissue evidence="15">Leaf</tissue>
    </source>
</reference>
<dbReference type="GO" id="GO:0045300">
    <property type="term" value="F:stearoyl-[ACP] desaturase activity"/>
    <property type="evidence" value="ECO:0007669"/>
    <property type="project" value="InterPro"/>
</dbReference>
<dbReference type="InterPro" id="IPR005067">
    <property type="entry name" value="Fatty_acid_desaturase-2"/>
</dbReference>
<evidence type="ECO:0000256" key="14">
    <source>
        <dbReference type="ARBA" id="ARBA00023160"/>
    </source>
</evidence>
<evidence type="ECO:0000256" key="2">
    <source>
        <dbReference type="ARBA" id="ARBA00004229"/>
    </source>
</evidence>
<proteinExistence type="inferred from homology"/>
<comment type="subcellular location">
    <subcellularLocation>
        <location evidence="2">Plastid</location>
        <location evidence="2">Chloroplast</location>
    </subcellularLocation>
</comment>
<keyword evidence="14" id="KW-0275">Fatty acid biosynthesis</keyword>
<keyword evidence="12" id="KW-0408">Iron</keyword>
<evidence type="ECO:0000256" key="3">
    <source>
        <dbReference type="ARBA" id="ARBA00004872"/>
    </source>
</evidence>
<keyword evidence="11" id="KW-0560">Oxidoreductase</keyword>
<comment type="similarity">
    <text evidence="4">Belongs to the fatty acid desaturase type 2 family.</text>
</comment>
<evidence type="ECO:0000256" key="9">
    <source>
        <dbReference type="ARBA" id="ARBA00022832"/>
    </source>
</evidence>
<keyword evidence="9" id="KW-0276">Fatty acid metabolism</keyword>
<evidence type="ECO:0000256" key="13">
    <source>
        <dbReference type="ARBA" id="ARBA00023098"/>
    </source>
</evidence>
<evidence type="ECO:0000256" key="10">
    <source>
        <dbReference type="ARBA" id="ARBA00022946"/>
    </source>
</evidence>
<dbReference type="GO" id="GO:0046872">
    <property type="term" value="F:metal ion binding"/>
    <property type="evidence" value="ECO:0007669"/>
    <property type="project" value="UniProtKB-KW"/>
</dbReference>
<evidence type="ECO:0000313" key="15">
    <source>
        <dbReference type="EMBL" id="KAF3963733.1"/>
    </source>
</evidence>
<keyword evidence="5" id="KW-0444">Lipid biosynthesis</keyword>
<dbReference type="InterPro" id="IPR009078">
    <property type="entry name" value="Ferritin-like_SF"/>
</dbReference>
<dbReference type="Proteomes" id="UP000737018">
    <property type="component" value="Unassembled WGS sequence"/>
</dbReference>
<organism evidence="15 16">
    <name type="scientific">Castanea mollissima</name>
    <name type="common">Chinese chestnut</name>
    <dbReference type="NCBI Taxonomy" id="60419"/>
    <lineage>
        <taxon>Eukaryota</taxon>
        <taxon>Viridiplantae</taxon>
        <taxon>Streptophyta</taxon>
        <taxon>Embryophyta</taxon>
        <taxon>Tracheophyta</taxon>
        <taxon>Spermatophyta</taxon>
        <taxon>Magnoliopsida</taxon>
        <taxon>eudicotyledons</taxon>
        <taxon>Gunneridae</taxon>
        <taxon>Pentapetalae</taxon>
        <taxon>rosids</taxon>
        <taxon>fabids</taxon>
        <taxon>Fagales</taxon>
        <taxon>Fagaceae</taxon>
        <taxon>Castanea</taxon>
    </lineage>
</organism>
<evidence type="ECO:0000256" key="7">
    <source>
        <dbReference type="ARBA" id="ARBA00022640"/>
    </source>
</evidence>
<evidence type="ECO:0000256" key="11">
    <source>
        <dbReference type="ARBA" id="ARBA00023002"/>
    </source>
</evidence>
<evidence type="ECO:0000256" key="4">
    <source>
        <dbReference type="ARBA" id="ARBA00008749"/>
    </source>
</evidence>
<dbReference type="OrthoDB" id="1738910at2759"/>
<evidence type="ECO:0000256" key="12">
    <source>
        <dbReference type="ARBA" id="ARBA00023004"/>
    </source>
</evidence>
<dbReference type="Gene3D" id="1.10.620.20">
    <property type="entry name" value="Ribonucleotide Reductase, subunit A"/>
    <property type="match status" value="1"/>
</dbReference>
<keyword evidence="13" id="KW-0443">Lipid metabolism</keyword>
<evidence type="ECO:0000256" key="6">
    <source>
        <dbReference type="ARBA" id="ARBA00022528"/>
    </source>
</evidence>
<name>A0A8J4VK71_9ROSI</name>
<dbReference type="Pfam" id="PF03405">
    <property type="entry name" value="FA_desaturase_2"/>
    <property type="match status" value="1"/>
</dbReference>
<comment type="cofactor">
    <cofactor evidence="1">
        <name>Fe(2+)</name>
        <dbReference type="ChEBI" id="CHEBI:29033"/>
    </cofactor>
</comment>
<dbReference type="PANTHER" id="PTHR31155">
    <property type="entry name" value="ACYL- ACYL-CARRIER-PROTEIN DESATURASE-RELATED"/>
    <property type="match status" value="1"/>
</dbReference>
<evidence type="ECO:0000256" key="1">
    <source>
        <dbReference type="ARBA" id="ARBA00001954"/>
    </source>
</evidence>
<comment type="pathway">
    <text evidence="3">Lipid metabolism; fatty acid metabolism.</text>
</comment>
<dbReference type="AlphaFoldDB" id="A0A8J4VK71"/>
<dbReference type="InterPro" id="IPR012348">
    <property type="entry name" value="RNR-like"/>
</dbReference>
<gene>
    <name evidence="15" type="ORF">CMV_011913</name>
</gene>
<evidence type="ECO:0000256" key="5">
    <source>
        <dbReference type="ARBA" id="ARBA00022516"/>
    </source>
</evidence>
<keyword evidence="10" id="KW-0809">Transit peptide</keyword>
<sequence length="126" mass="14515">MALIHNSFNFYCFPSTLALSLMRTQRSLKFSMTSPLFSNKKGAKGGLDHLGEFNVNLACPMPPKKVEIFKSMENWARNNVLTLLKPVKECWQPQDFLPDPTSDGFIEQVHELRKRTRDIPDEYLLP</sequence>
<evidence type="ECO:0000256" key="8">
    <source>
        <dbReference type="ARBA" id="ARBA00022723"/>
    </source>
</evidence>
<dbReference type="EMBL" id="JRKL02001487">
    <property type="protein sequence ID" value="KAF3963733.1"/>
    <property type="molecule type" value="Genomic_DNA"/>
</dbReference>
<protein>
    <submittedName>
        <fullName evidence="15">Uncharacterized protein</fullName>
    </submittedName>
</protein>
<keyword evidence="16" id="KW-1185">Reference proteome</keyword>
<keyword evidence="7" id="KW-0934">Plastid</keyword>
<keyword evidence="6" id="KW-0150">Chloroplast</keyword>
<dbReference type="GO" id="GO:0006633">
    <property type="term" value="P:fatty acid biosynthetic process"/>
    <property type="evidence" value="ECO:0007669"/>
    <property type="project" value="UniProtKB-KW"/>
</dbReference>
<dbReference type="GO" id="GO:0009570">
    <property type="term" value="C:chloroplast stroma"/>
    <property type="evidence" value="ECO:0007669"/>
    <property type="project" value="TreeGrafter"/>
</dbReference>
<comment type="caution">
    <text evidence="15">The sequence shown here is derived from an EMBL/GenBank/DDBJ whole genome shotgun (WGS) entry which is preliminary data.</text>
</comment>
<dbReference type="SUPFAM" id="SSF47240">
    <property type="entry name" value="Ferritin-like"/>
    <property type="match status" value="1"/>
</dbReference>
<dbReference type="PANTHER" id="PTHR31155:SF27">
    <property type="entry name" value="STEAROYL-[ACYL-CARRIER-PROTEIN] 9-DESATURASE 5, CHLOROPLASTIC"/>
    <property type="match status" value="1"/>
</dbReference>